<dbReference type="Gene3D" id="3.40.50.300">
    <property type="entry name" value="P-loop containing nucleotide triphosphate hydrolases"/>
    <property type="match status" value="1"/>
</dbReference>
<organism evidence="1 2">
    <name type="scientific">Candidatus Collierbacteria bacterium GW2011_GWA2_44_99</name>
    <dbReference type="NCBI Taxonomy" id="1618380"/>
    <lineage>
        <taxon>Bacteria</taxon>
        <taxon>Candidatus Collieribacteriota</taxon>
    </lineage>
</organism>
<sequence>MKRTVICLVGSMVSGKGDVGKHLERELGFTYESLSDRVREEVDARGVERLRENLMDIGNDLRETNGNAVLAERTFELLRNTTGDIVIDAVRNPGEIEFLRRELGALVFGIDAPQGKRLEWYLARAEVRGEDRATPEDFYRADSRDYGVGEADSGQQVGRCLELADCIIFNDGSKKQLFEKAEYYLILNGFSPEGARRSQEIK</sequence>
<evidence type="ECO:0000313" key="1">
    <source>
        <dbReference type="EMBL" id="KKT84851.1"/>
    </source>
</evidence>
<dbReference type="PANTHER" id="PTHR41930:SF1">
    <property type="entry name" value="DEPHOSPHO-COA KINASE"/>
    <property type="match status" value="1"/>
</dbReference>
<comment type="caution">
    <text evidence="1">The sequence shown here is derived from an EMBL/GenBank/DDBJ whole genome shotgun (WGS) entry which is preliminary data.</text>
</comment>
<dbReference type="InterPro" id="IPR027417">
    <property type="entry name" value="P-loop_NTPase"/>
</dbReference>
<protein>
    <recommendedName>
        <fullName evidence="3">Dephospho-CoA kinase-like protein</fullName>
    </recommendedName>
</protein>
<dbReference type="Proteomes" id="UP000034797">
    <property type="component" value="Unassembled WGS sequence"/>
</dbReference>
<proteinExistence type="predicted"/>
<reference evidence="1 2" key="1">
    <citation type="journal article" date="2015" name="Nature">
        <title>rRNA introns, odd ribosomes, and small enigmatic genomes across a large radiation of phyla.</title>
        <authorList>
            <person name="Brown C.T."/>
            <person name="Hug L.A."/>
            <person name="Thomas B.C."/>
            <person name="Sharon I."/>
            <person name="Castelle C.J."/>
            <person name="Singh A."/>
            <person name="Wilkins M.J."/>
            <person name="Williams K.H."/>
            <person name="Banfield J.F."/>
        </authorList>
    </citation>
    <scope>NUCLEOTIDE SEQUENCE [LARGE SCALE GENOMIC DNA]</scope>
</reference>
<name>A0A0G1KMC3_9BACT</name>
<evidence type="ECO:0008006" key="3">
    <source>
        <dbReference type="Google" id="ProtNLM"/>
    </source>
</evidence>
<dbReference type="AlphaFoldDB" id="A0A0G1KMC3"/>
<dbReference type="PANTHER" id="PTHR41930">
    <property type="entry name" value="UPF0200 PROTEIN MJ1399"/>
    <property type="match status" value="1"/>
</dbReference>
<dbReference type="EMBL" id="LCJW01000047">
    <property type="protein sequence ID" value="KKT84851.1"/>
    <property type="molecule type" value="Genomic_DNA"/>
</dbReference>
<dbReference type="SUPFAM" id="SSF52540">
    <property type="entry name" value="P-loop containing nucleoside triphosphate hydrolases"/>
    <property type="match status" value="1"/>
</dbReference>
<gene>
    <name evidence="1" type="ORF">UW84_C0047G0006</name>
</gene>
<evidence type="ECO:0000313" key="2">
    <source>
        <dbReference type="Proteomes" id="UP000034797"/>
    </source>
</evidence>
<accession>A0A0G1KMC3</accession>